<keyword evidence="4" id="KW-0547">Nucleotide-binding</keyword>
<dbReference type="FunFam" id="1.10.510.10:FF:000046">
    <property type="entry name" value="probable serine/threonine-protein kinase WNK9"/>
    <property type="match status" value="1"/>
</dbReference>
<dbReference type="GO" id="GO:0004674">
    <property type="term" value="F:protein serine/threonine kinase activity"/>
    <property type="evidence" value="ECO:0007669"/>
    <property type="project" value="UniProtKB-KW"/>
</dbReference>
<dbReference type="InterPro" id="IPR008271">
    <property type="entry name" value="Ser/Thr_kinase_AS"/>
</dbReference>
<evidence type="ECO:0000256" key="2">
    <source>
        <dbReference type="ARBA" id="ARBA00022527"/>
    </source>
</evidence>
<protein>
    <recommendedName>
        <fullName evidence="1">non-specific serine/threonine protein kinase</fullName>
        <ecNumber evidence="1">2.7.11.1</ecNumber>
    </recommendedName>
</protein>
<dbReference type="InterPro" id="IPR011009">
    <property type="entry name" value="Kinase-like_dom_sf"/>
</dbReference>
<dbReference type="PROSITE" id="PS50011">
    <property type="entry name" value="PROTEIN_KINASE_DOM"/>
    <property type="match status" value="1"/>
</dbReference>
<comment type="catalytic activity">
    <reaction evidence="8">
        <text>L-seryl-[protein] + ATP = O-phospho-L-seryl-[protein] + ADP + H(+)</text>
        <dbReference type="Rhea" id="RHEA:17989"/>
        <dbReference type="Rhea" id="RHEA-COMP:9863"/>
        <dbReference type="Rhea" id="RHEA-COMP:11604"/>
        <dbReference type="ChEBI" id="CHEBI:15378"/>
        <dbReference type="ChEBI" id="CHEBI:29999"/>
        <dbReference type="ChEBI" id="CHEBI:30616"/>
        <dbReference type="ChEBI" id="CHEBI:83421"/>
        <dbReference type="ChEBI" id="CHEBI:456216"/>
        <dbReference type="EC" id="2.7.11.1"/>
    </reaction>
</comment>
<dbReference type="SUPFAM" id="SSF56112">
    <property type="entry name" value="Protein kinase-like (PK-like)"/>
    <property type="match status" value="1"/>
</dbReference>
<dbReference type="EMBL" id="VOIH02000008">
    <property type="protein sequence ID" value="KAF3439828.1"/>
    <property type="molecule type" value="Genomic_DNA"/>
</dbReference>
<name>A0A8K0GW75_9ROSA</name>
<dbReference type="CDD" id="cd13983">
    <property type="entry name" value="STKc_WNK"/>
    <property type="match status" value="1"/>
</dbReference>
<proteinExistence type="predicted"/>
<reference evidence="10" key="1">
    <citation type="submission" date="2020-03" db="EMBL/GenBank/DDBJ databases">
        <title>A high-quality chromosome-level genome assembly of a woody plant with both climbing and erect habits, Rhamnella rubrinervis.</title>
        <authorList>
            <person name="Lu Z."/>
            <person name="Yang Y."/>
            <person name="Zhu X."/>
            <person name="Sun Y."/>
        </authorList>
    </citation>
    <scope>NUCLEOTIDE SEQUENCE</scope>
    <source>
        <strain evidence="10">BYM</strain>
        <tissue evidence="10">Leaf</tissue>
    </source>
</reference>
<keyword evidence="6" id="KW-0067">ATP-binding</keyword>
<dbReference type="SMART" id="SM00220">
    <property type="entry name" value="S_TKc"/>
    <property type="match status" value="1"/>
</dbReference>
<evidence type="ECO:0000313" key="11">
    <source>
        <dbReference type="Proteomes" id="UP000796880"/>
    </source>
</evidence>
<evidence type="ECO:0000256" key="4">
    <source>
        <dbReference type="ARBA" id="ARBA00022741"/>
    </source>
</evidence>
<accession>A0A8K0GW75</accession>
<dbReference type="Proteomes" id="UP000796880">
    <property type="component" value="Unassembled WGS sequence"/>
</dbReference>
<dbReference type="Pfam" id="PF00069">
    <property type="entry name" value="Pkinase"/>
    <property type="match status" value="1"/>
</dbReference>
<dbReference type="InterPro" id="IPR050588">
    <property type="entry name" value="WNK_Ser-Thr_kinase"/>
</dbReference>
<evidence type="ECO:0000256" key="3">
    <source>
        <dbReference type="ARBA" id="ARBA00022679"/>
    </source>
</evidence>
<evidence type="ECO:0000256" key="5">
    <source>
        <dbReference type="ARBA" id="ARBA00022777"/>
    </source>
</evidence>
<dbReference type="PROSITE" id="PS00108">
    <property type="entry name" value="PROTEIN_KINASE_ST"/>
    <property type="match status" value="1"/>
</dbReference>
<keyword evidence="2" id="KW-0723">Serine/threonine-protein kinase</keyword>
<comment type="catalytic activity">
    <reaction evidence="7">
        <text>L-threonyl-[protein] + ATP = O-phospho-L-threonyl-[protein] + ADP + H(+)</text>
        <dbReference type="Rhea" id="RHEA:46608"/>
        <dbReference type="Rhea" id="RHEA-COMP:11060"/>
        <dbReference type="Rhea" id="RHEA-COMP:11605"/>
        <dbReference type="ChEBI" id="CHEBI:15378"/>
        <dbReference type="ChEBI" id="CHEBI:30013"/>
        <dbReference type="ChEBI" id="CHEBI:30616"/>
        <dbReference type="ChEBI" id="CHEBI:61977"/>
        <dbReference type="ChEBI" id="CHEBI:456216"/>
        <dbReference type="EC" id="2.7.11.1"/>
    </reaction>
</comment>
<dbReference type="FunFam" id="3.30.200.20:FF:000075">
    <property type="entry name" value="Probable serine/threonine-protein kinase WNK1"/>
    <property type="match status" value="1"/>
</dbReference>
<keyword evidence="5" id="KW-0418">Kinase</keyword>
<keyword evidence="11" id="KW-1185">Reference proteome</keyword>
<feature type="domain" description="Protein kinase" evidence="9">
    <location>
        <begin position="104"/>
        <end position="361"/>
    </location>
</feature>
<comment type="caution">
    <text evidence="10">The sequence shown here is derived from an EMBL/GenBank/DDBJ whole genome shotgun (WGS) entry which is preliminary data.</text>
</comment>
<sequence length="750" mass="83891">MGRVGFGVRMRKLRGMEGEVLKLDGGSLPQSSAIECRLRPESAFDFFCSASDAFSERHRCLISAKETNAGAGWALTGTNAMNATMEPPDANMKIVERDPTNRYVRYNEILGKGAFKTVYRAFDEVDGIEVAWNQVKIDVVLKSLEDLEKLYSEVHLLKSLKHENIIKLYNSWVDDKQKTVNMITELFTSGSLRQYRKRHKNVDMKAIRNWARQILRGLVYLHSHIPPIIHRDLKCDNIFVNGHHGEVKIGDLGLATVMQQPTARSVIGTPEFMAPELYEEEYNELVDVYSFGLSMLEMVTFEYPYSECKNPAQIYKKVTSGIKPAALRNVSDPLIRQFIEKCLVPASERLSAKELLKDPFLQVVNPKEPNRDPLQLPNQSLKAINLLKSGPLSMDIDIDYKQLSLSTCTGSNIGSPCSPVLEFERTNKNNKFRLRGTKNADNTVSLTLRIADSCGRVRNVHFLFYLDTDTALSVAGEMVEQLELADHDVAFIAELIDYLIMRLLPGWKPSSYYSSSETINPCQGSPVLGHDKTLMPCPWDSVLSSVPAGLVVEQEVFSGLVPQIGCVPYEEGILFDNTDSAIGTVEYNASPSLASFIDEHSQASVASEVMVEDALTKNGITDECADCNANVSCKGLSWTASELEPGDLYFDLSRLQGNASNAGEFTLMNEFSKNLESLPYDSRISNSVSLASSCSSLSLADKDLDVELKLELNVIEAQYEHWFQELSRMRDEAFEATRKKFTEKKKLPVH</sequence>
<evidence type="ECO:0000256" key="6">
    <source>
        <dbReference type="ARBA" id="ARBA00022840"/>
    </source>
</evidence>
<dbReference type="Gene3D" id="1.10.510.10">
    <property type="entry name" value="Transferase(Phosphotransferase) domain 1"/>
    <property type="match status" value="1"/>
</dbReference>
<dbReference type="PANTHER" id="PTHR13902">
    <property type="entry name" value="SERINE/THREONINE-PROTEIN KINASE WNK WITH NO LYSINE -RELATED"/>
    <property type="match status" value="1"/>
</dbReference>
<gene>
    <name evidence="10" type="ORF">FNV43_RR18106</name>
</gene>
<dbReference type="AlphaFoldDB" id="A0A8K0GW75"/>
<evidence type="ECO:0000256" key="1">
    <source>
        <dbReference type="ARBA" id="ARBA00012513"/>
    </source>
</evidence>
<dbReference type="InterPro" id="IPR000719">
    <property type="entry name" value="Prot_kinase_dom"/>
</dbReference>
<evidence type="ECO:0000256" key="7">
    <source>
        <dbReference type="ARBA" id="ARBA00047899"/>
    </source>
</evidence>
<evidence type="ECO:0000313" key="10">
    <source>
        <dbReference type="EMBL" id="KAF3439828.1"/>
    </source>
</evidence>
<dbReference type="Gene3D" id="3.10.20.90">
    <property type="entry name" value="Phosphatidylinositol 3-kinase Catalytic Subunit, Chain A, domain 1"/>
    <property type="match status" value="1"/>
</dbReference>
<dbReference type="GO" id="GO:0005524">
    <property type="term" value="F:ATP binding"/>
    <property type="evidence" value="ECO:0007669"/>
    <property type="project" value="UniProtKB-KW"/>
</dbReference>
<organism evidence="10 11">
    <name type="scientific">Rhamnella rubrinervis</name>
    <dbReference type="NCBI Taxonomy" id="2594499"/>
    <lineage>
        <taxon>Eukaryota</taxon>
        <taxon>Viridiplantae</taxon>
        <taxon>Streptophyta</taxon>
        <taxon>Embryophyta</taxon>
        <taxon>Tracheophyta</taxon>
        <taxon>Spermatophyta</taxon>
        <taxon>Magnoliopsida</taxon>
        <taxon>eudicotyledons</taxon>
        <taxon>Gunneridae</taxon>
        <taxon>Pentapetalae</taxon>
        <taxon>rosids</taxon>
        <taxon>fabids</taxon>
        <taxon>Rosales</taxon>
        <taxon>Rhamnaceae</taxon>
        <taxon>rhamnoid group</taxon>
        <taxon>Rhamneae</taxon>
        <taxon>Rhamnella</taxon>
    </lineage>
</organism>
<evidence type="ECO:0000256" key="8">
    <source>
        <dbReference type="ARBA" id="ARBA00048679"/>
    </source>
</evidence>
<dbReference type="Gene3D" id="3.30.200.20">
    <property type="entry name" value="Phosphorylase Kinase, domain 1"/>
    <property type="match status" value="1"/>
</dbReference>
<dbReference type="OrthoDB" id="4062651at2759"/>
<evidence type="ECO:0000259" key="9">
    <source>
        <dbReference type="PROSITE" id="PS50011"/>
    </source>
</evidence>
<keyword evidence="3" id="KW-0808">Transferase</keyword>
<dbReference type="EC" id="2.7.11.1" evidence="1"/>